<sequence>MEGDQRKDHQYDLPLSSNFEHVQVKHFILDLKCNFDSKKFESTMTIFCQRSIKVYLKNTLEEQSDINPDNIRTESKLELVKEINCTNCNNSGSVDLHSHKNSNIIKYEAALNTITLDCFAIDVNDCYVYDFPSHPEGLFKHSCTNSPPSNLHISQCCMKNYYALYNNLEKQKPINVTYTVSDCKITMTLPKFIDHCSQIVVKIIYRTQCNGPSLMWTLDQMQRPCVFTIGHQMNNRSLFPSQDMPKAMSTWHCNVTLANYWKNFNVITTGETLPEKFQVKDDETVYHSFNSYPMPAATFALAIGDWSSTNMTALTNTNIKENNMPSCVVYSPLCLHDQTIDQLCQYLPHCFEALYSTLGSYPLKHLTIFIAPAYFDSLGMACPHLLILSQSLLCPDLSMMYRVAHELCHTWFGILTGPKDWTEEWLTEGVCCYLEDKVHGIAMKWNPYEYQSRCNLRSFMKYRLLLSEISNTPEHLRTLRPNADDSVQEPNFVKNGLDPEKTVIQVHYLKGFFLLRHLEQKAGSDNFLSALKIFTNQQLGHLFSSKDFLHFIFKQCPNLGKTGLTVDQVCKDWLDSSGLPQELDTMSSELCSPYIQDIYDLVASIKLKKSLNRSVGKKSKLSHNILSLQLIPEQQVLFLDLLVEDSVTLSSNDFKELREIFQISTANPEVQHSWCELVISQHARRWLDDVRSFLIHHQSMGVYLYGELMISEHSAFQKLAFDCFSKVEKFMPEGTLQTVKSMLFPS</sequence>
<dbReference type="SUPFAM" id="SSF55486">
    <property type="entry name" value="Metalloproteases ('zincins'), catalytic domain"/>
    <property type="match status" value="1"/>
</dbReference>
<dbReference type="GO" id="GO:0070006">
    <property type="term" value="F:metalloaminopeptidase activity"/>
    <property type="evidence" value="ECO:0007669"/>
    <property type="project" value="InterPro"/>
</dbReference>
<dbReference type="InterPro" id="IPR014782">
    <property type="entry name" value="Peptidase_M1_dom"/>
</dbReference>
<evidence type="ECO:0000259" key="8">
    <source>
        <dbReference type="SMART" id="SM01263"/>
    </source>
</evidence>
<dbReference type="InterPro" id="IPR033577">
    <property type="entry name" value="AOPep"/>
</dbReference>
<comment type="similarity">
    <text evidence="2">Belongs to the peptidase M1 family.</text>
</comment>
<dbReference type="InterPro" id="IPR042097">
    <property type="entry name" value="Aminopeptidase_N-like_N_sf"/>
</dbReference>
<evidence type="ECO:0000256" key="7">
    <source>
        <dbReference type="ARBA" id="ARBA00023049"/>
    </source>
</evidence>
<dbReference type="PRINTS" id="PR00756">
    <property type="entry name" value="ALADIPTASE"/>
</dbReference>
<protein>
    <recommendedName>
        <fullName evidence="8">Peptidase M1 leukotriene A4 hydrolase/aminopeptidase C-terminal domain-containing protein</fullName>
    </recommendedName>
</protein>
<reference evidence="9" key="1">
    <citation type="submission" date="2020-05" db="UniProtKB">
        <authorList>
            <consortium name="EnsemblMetazoa"/>
        </authorList>
    </citation>
    <scope>IDENTIFICATION</scope>
    <source>
        <strain evidence="9">BB02</strain>
    </source>
</reference>
<dbReference type="AlphaFoldDB" id="A0A2C9LJC3"/>
<dbReference type="STRING" id="6526.A0A2C9LJC3"/>
<dbReference type="Proteomes" id="UP000076420">
    <property type="component" value="Unassembled WGS sequence"/>
</dbReference>
<dbReference type="Pfam" id="PF01433">
    <property type="entry name" value="Peptidase_M1"/>
    <property type="match status" value="1"/>
</dbReference>
<dbReference type="SUPFAM" id="SSF63737">
    <property type="entry name" value="Leukotriene A4 hydrolase N-terminal domain"/>
    <property type="match status" value="1"/>
</dbReference>
<dbReference type="EnsemblMetazoa" id="BGLB031730-RB">
    <property type="protein sequence ID" value="BGLB031730-PB"/>
    <property type="gene ID" value="BGLB031730"/>
</dbReference>
<dbReference type="Gene3D" id="3.30.2010.30">
    <property type="match status" value="1"/>
</dbReference>
<organism evidence="9 10">
    <name type="scientific">Biomphalaria glabrata</name>
    <name type="common">Bloodfluke planorb</name>
    <name type="synonym">Freshwater snail</name>
    <dbReference type="NCBI Taxonomy" id="6526"/>
    <lineage>
        <taxon>Eukaryota</taxon>
        <taxon>Metazoa</taxon>
        <taxon>Spiralia</taxon>
        <taxon>Lophotrochozoa</taxon>
        <taxon>Mollusca</taxon>
        <taxon>Gastropoda</taxon>
        <taxon>Heterobranchia</taxon>
        <taxon>Euthyneura</taxon>
        <taxon>Panpulmonata</taxon>
        <taxon>Hygrophila</taxon>
        <taxon>Lymnaeoidea</taxon>
        <taxon>Planorbidae</taxon>
        <taxon>Biomphalaria</taxon>
    </lineage>
</organism>
<dbReference type="InterPro" id="IPR027268">
    <property type="entry name" value="Peptidase_M4/M1_CTD_sf"/>
</dbReference>
<gene>
    <name evidence="9" type="primary">106064144</name>
</gene>
<dbReference type="InterPro" id="IPR001930">
    <property type="entry name" value="Peptidase_M1"/>
</dbReference>
<evidence type="ECO:0000313" key="9">
    <source>
        <dbReference type="EnsemblMetazoa" id="BGLB031730-PB"/>
    </source>
</evidence>
<dbReference type="GO" id="GO:0008270">
    <property type="term" value="F:zinc ion binding"/>
    <property type="evidence" value="ECO:0007669"/>
    <property type="project" value="InterPro"/>
</dbReference>
<evidence type="ECO:0000256" key="6">
    <source>
        <dbReference type="ARBA" id="ARBA00022833"/>
    </source>
</evidence>
<dbReference type="InterPro" id="IPR016024">
    <property type="entry name" value="ARM-type_fold"/>
</dbReference>
<dbReference type="InterPro" id="IPR015211">
    <property type="entry name" value="Peptidase_M1_C"/>
</dbReference>
<feature type="domain" description="Peptidase M1 leukotriene A4 hydrolase/aminopeptidase C-terminal" evidence="8">
    <location>
        <begin position="592"/>
        <end position="743"/>
    </location>
</feature>
<dbReference type="OrthoDB" id="79562at2759"/>
<evidence type="ECO:0000256" key="4">
    <source>
        <dbReference type="ARBA" id="ARBA00022723"/>
    </source>
</evidence>
<dbReference type="InterPro" id="IPR038502">
    <property type="entry name" value="M1_LTA-4_hydro/amino_C_sf"/>
</dbReference>
<dbReference type="VEuPathDB" id="VectorBase:BGLB031730"/>
<dbReference type="GO" id="GO:0005730">
    <property type="term" value="C:nucleolus"/>
    <property type="evidence" value="ECO:0007669"/>
    <property type="project" value="InterPro"/>
</dbReference>
<evidence type="ECO:0000256" key="3">
    <source>
        <dbReference type="ARBA" id="ARBA00022670"/>
    </source>
</evidence>
<dbReference type="Gene3D" id="2.60.40.1730">
    <property type="entry name" value="tricorn interacting facor f3 domain"/>
    <property type="match status" value="1"/>
</dbReference>
<name>A0A2C9LJC3_BIOGL</name>
<keyword evidence="3" id="KW-0645">Protease</keyword>
<keyword evidence="7" id="KW-0482">Metalloprotease</keyword>
<evidence type="ECO:0000256" key="5">
    <source>
        <dbReference type="ARBA" id="ARBA00022801"/>
    </source>
</evidence>
<dbReference type="Gene3D" id="1.25.40.320">
    <property type="entry name" value="Peptidase M1, leukotriene A4 hydrolase/aminopeptidase C-terminal domain"/>
    <property type="match status" value="1"/>
</dbReference>
<dbReference type="KEGG" id="bgt:106064144"/>
<evidence type="ECO:0000313" key="10">
    <source>
        <dbReference type="Proteomes" id="UP000076420"/>
    </source>
</evidence>
<evidence type="ECO:0000256" key="2">
    <source>
        <dbReference type="ARBA" id="ARBA00010136"/>
    </source>
</evidence>
<dbReference type="SUPFAM" id="SSF48371">
    <property type="entry name" value="ARM repeat"/>
    <property type="match status" value="1"/>
</dbReference>
<dbReference type="VEuPathDB" id="VectorBase:BGLAX_049413"/>
<accession>A0A2C9LJC3</accession>
<keyword evidence="4" id="KW-0479">Metal-binding</keyword>
<dbReference type="GO" id="GO:0006508">
    <property type="term" value="P:proteolysis"/>
    <property type="evidence" value="ECO:0007669"/>
    <property type="project" value="UniProtKB-KW"/>
</dbReference>
<comment type="cofactor">
    <cofactor evidence="1">
        <name>Zn(2+)</name>
        <dbReference type="ChEBI" id="CHEBI:29105"/>
    </cofactor>
</comment>
<dbReference type="Gene3D" id="1.10.390.10">
    <property type="entry name" value="Neutral Protease Domain 2"/>
    <property type="match status" value="1"/>
</dbReference>
<dbReference type="PANTHER" id="PTHR46627:SF1">
    <property type="entry name" value="AMINOPEPTIDASE O"/>
    <property type="match status" value="1"/>
</dbReference>
<evidence type="ECO:0000256" key="1">
    <source>
        <dbReference type="ARBA" id="ARBA00001947"/>
    </source>
</evidence>
<proteinExistence type="inferred from homology"/>
<dbReference type="SMART" id="SM01263">
    <property type="entry name" value="Leuk-A4-hydro_C"/>
    <property type="match status" value="1"/>
</dbReference>
<keyword evidence="6" id="KW-0862">Zinc</keyword>
<dbReference type="PANTHER" id="PTHR46627">
    <property type="entry name" value="AMINOPEPTIDASE O"/>
    <property type="match status" value="1"/>
</dbReference>
<keyword evidence="5" id="KW-0378">Hydrolase</keyword>
<dbReference type="Pfam" id="PF09127">
    <property type="entry name" value="Leuk-A4-hydro_C"/>
    <property type="match status" value="1"/>
</dbReference>